<gene>
    <name evidence="2" type="ORF">D917_09547</name>
</gene>
<proteinExistence type="predicted"/>
<name>A0A1Y3EGC8_9BILA</name>
<evidence type="ECO:0000313" key="2">
    <source>
        <dbReference type="EMBL" id="OUC43750.1"/>
    </source>
</evidence>
<dbReference type="AlphaFoldDB" id="A0A1Y3EGC8"/>
<protein>
    <submittedName>
        <fullName evidence="2">Uncharacterized protein</fullName>
    </submittedName>
</protein>
<organism evidence="2 3">
    <name type="scientific">Trichinella nativa</name>
    <dbReference type="NCBI Taxonomy" id="6335"/>
    <lineage>
        <taxon>Eukaryota</taxon>
        <taxon>Metazoa</taxon>
        <taxon>Ecdysozoa</taxon>
        <taxon>Nematoda</taxon>
        <taxon>Enoplea</taxon>
        <taxon>Dorylaimia</taxon>
        <taxon>Trichinellida</taxon>
        <taxon>Trichinellidae</taxon>
        <taxon>Trichinella</taxon>
    </lineage>
</organism>
<feature type="compositionally biased region" description="Polar residues" evidence="1">
    <location>
        <begin position="89"/>
        <end position="103"/>
    </location>
</feature>
<sequence>SFETPWIQRISPKLQFDDVKTVNKKRRQDDNNRSAEVFNLTGLRYVVCRKGPQARAEPKKERDVMLLSKNIRSSVCTFVALVKSTPATVSTKHTTPTIISPTAVQYKGEEKNPPKATPNRSQ</sequence>
<dbReference type="EMBL" id="LVZM01014287">
    <property type="protein sequence ID" value="OUC43750.1"/>
    <property type="molecule type" value="Genomic_DNA"/>
</dbReference>
<evidence type="ECO:0000256" key="1">
    <source>
        <dbReference type="SAM" id="MobiDB-lite"/>
    </source>
</evidence>
<reference evidence="2 3" key="1">
    <citation type="submission" date="2015-04" db="EMBL/GenBank/DDBJ databases">
        <title>Draft genome of the roundworm Trichinella nativa.</title>
        <authorList>
            <person name="Mitreva M."/>
        </authorList>
    </citation>
    <scope>NUCLEOTIDE SEQUENCE [LARGE SCALE GENOMIC DNA]</scope>
    <source>
        <strain evidence="2 3">ISS45</strain>
    </source>
</reference>
<feature type="non-terminal residue" evidence="2">
    <location>
        <position position="1"/>
    </location>
</feature>
<dbReference type="Proteomes" id="UP000243006">
    <property type="component" value="Unassembled WGS sequence"/>
</dbReference>
<feature type="region of interest" description="Disordered" evidence="1">
    <location>
        <begin position="89"/>
        <end position="122"/>
    </location>
</feature>
<comment type="caution">
    <text evidence="2">The sequence shown here is derived from an EMBL/GenBank/DDBJ whole genome shotgun (WGS) entry which is preliminary data.</text>
</comment>
<accession>A0A1Y3EGC8</accession>
<evidence type="ECO:0000313" key="3">
    <source>
        <dbReference type="Proteomes" id="UP000243006"/>
    </source>
</evidence>